<sequence length="126" mass="14103">MRTMAPIQEKRKHVRVQPLEKEPVEIHLMGTALLDVLKASDISVGGVGVIAPNHFDEWDMNETVEILVALPGDLEDFLARGVIKQIGKKSKEIGVYGVQFTEIGPKGKQDLQVYVNRMVRQGREVK</sequence>
<protein>
    <submittedName>
        <fullName evidence="2">Type IV pilus assembly protein PilZ</fullName>
    </submittedName>
</protein>
<dbReference type="InterPro" id="IPR009875">
    <property type="entry name" value="PilZ_domain"/>
</dbReference>
<dbReference type="Pfam" id="PF07238">
    <property type="entry name" value="PilZ"/>
    <property type="match status" value="1"/>
</dbReference>
<dbReference type="EMBL" id="AOGW02000018">
    <property type="protein sequence ID" value="EMY60273.1"/>
    <property type="molecule type" value="Genomic_DNA"/>
</dbReference>
<gene>
    <name evidence="2" type="ORF">LEP1GSC203_1009</name>
</gene>
<dbReference type="GO" id="GO:0035438">
    <property type="term" value="F:cyclic-di-GMP binding"/>
    <property type="evidence" value="ECO:0007669"/>
    <property type="project" value="InterPro"/>
</dbReference>
<dbReference type="STRING" id="1257025.LEP1GSC203_1009"/>
<keyword evidence="3" id="KW-1185">Reference proteome</keyword>
<organism evidence="2 3">
    <name type="scientific">Leptospira terpstrae serovar Hualin str. LT 11-33 = ATCC 700639</name>
    <dbReference type="NCBI Taxonomy" id="1257025"/>
    <lineage>
        <taxon>Bacteria</taxon>
        <taxon>Pseudomonadati</taxon>
        <taxon>Spirochaetota</taxon>
        <taxon>Spirochaetia</taxon>
        <taxon>Leptospirales</taxon>
        <taxon>Leptospiraceae</taxon>
        <taxon>Leptospira</taxon>
    </lineage>
</organism>
<feature type="domain" description="PilZ" evidence="1">
    <location>
        <begin position="9"/>
        <end position="116"/>
    </location>
</feature>
<dbReference type="Proteomes" id="UP000012371">
    <property type="component" value="Unassembled WGS sequence"/>
</dbReference>
<dbReference type="SUPFAM" id="SSF141371">
    <property type="entry name" value="PilZ domain-like"/>
    <property type="match status" value="1"/>
</dbReference>
<comment type="caution">
    <text evidence="2">The sequence shown here is derived from an EMBL/GenBank/DDBJ whole genome shotgun (WGS) entry which is preliminary data.</text>
</comment>
<evidence type="ECO:0000313" key="3">
    <source>
        <dbReference type="Proteomes" id="UP000012371"/>
    </source>
</evidence>
<name>N1VPA5_9LEPT</name>
<dbReference type="AlphaFoldDB" id="N1VPA5"/>
<accession>N1VPA5</accession>
<evidence type="ECO:0000259" key="1">
    <source>
        <dbReference type="Pfam" id="PF07238"/>
    </source>
</evidence>
<dbReference type="Gene3D" id="2.40.10.220">
    <property type="entry name" value="predicted glycosyltransferase like domains"/>
    <property type="match status" value="1"/>
</dbReference>
<evidence type="ECO:0000313" key="2">
    <source>
        <dbReference type="EMBL" id="EMY60273.1"/>
    </source>
</evidence>
<proteinExistence type="predicted"/>
<reference evidence="2" key="1">
    <citation type="submission" date="2013-03" db="EMBL/GenBank/DDBJ databases">
        <authorList>
            <person name="Harkins D.M."/>
            <person name="Durkin A.S."/>
            <person name="Brinkac L.M."/>
            <person name="Haft D.H."/>
            <person name="Selengut J.D."/>
            <person name="Sanka R."/>
            <person name="DePew J."/>
            <person name="Purushe J."/>
            <person name="Hartskeerl R.A."/>
            <person name="Ahmed A."/>
            <person name="van der Linden H."/>
            <person name="Goris M.G.A."/>
            <person name="Vinetz J.M."/>
            <person name="Sutton G.G."/>
            <person name="Nierman W.C."/>
            <person name="Fouts D.E."/>
        </authorList>
    </citation>
    <scope>NUCLEOTIDE SEQUENCE [LARGE SCALE GENOMIC DNA]</scope>
    <source>
        <strain evidence="2">LT 11-33</strain>
    </source>
</reference>